<evidence type="ECO:0000313" key="2">
    <source>
        <dbReference type="EMBL" id="MCD9873430.1"/>
    </source>
</evidence>
<comment type="caution">
    <text evidence="2">The sequence shown here is derived from an EMBL/GenBank/DDBJ whole genome shotgun (WGS) entry which is preliminary data.</text>
</comment>
<dbReference type="EMBL" id="JAJSBI010000003">
    <property type="protein sequence ID" value="MCD9873430.1"/>
    <property type="molecule type" value="Genomic_DNA"/>
</dbReference>
<sequence>MTKDGLTEAHEDVGAMTVGRKRTGSRNGNRNRNTYGGGADDRPAVAVAVMPLWDRPGTEVCR</sequence>
<protein>
    <submittedName>
        <fullName evidence="2">Uncharacterized protein</fullName>
    </submittedName>
</protein>
<accession>A0A9Q3VM75</accession>
<evidence type="ECO:0000256" key="1">
    <source>
        <dbReference type="SAM" id="MobiDB-lite"/>
    </source>
</evidence>
<dbReference type="RefSeq" id="WP_232647479.1">
    <property type="nucleotide sequence ID" value="NZ_JAJSBI010000003.1"/>
</dbReference>
<evidence type="ECO:0000313" key="3">
    <source>
        <dbReference type="Proteomes" id="UP001108029"/>
    </source>
</evidence>
<proteinExistence type="predicted"/>
<dbReference type="AlphaFoldDB" id="A0A9Q3VM75"/>
<feature type="region of interest" description="Disordered" evidence="1">
    <location>
        <begin position="1"/>
        <end position="41"/>
    </location>
</feature>
<feature type="compositionally biased region" description="Basic and acidic residues" evidence="1">
    <location>
        <begin position="1"/>
        <end position="13"/>
    </location>
</feature>
<reference evidence="2" key="1">
    <citation type="submission" date="2021-12" db="EMBL/GenBank/DDBJ databases">
        <authorList>
            <person name="Lee J.-H."/>
            <person name="Kim S.-B."/>
        </authorList>
    </citation>
    <scope>NUCLEOTIDE SEQUENCE</scope>
    <source>
        <strain evidence="2">NR30</strain>
    </source>
</reference>
<keyword evidence="3" id="KW-1185">Reference proteome</keyword>
<dbReference type="Proteomes" id="UP001108029">
    <property type="component" value="Unassembled WGS sequence"/>
</dbReference>
<gene>
    <name evidence="2" type="ORF">LJ657_07070</name>
</gene>
<organism evidence="2 3">
    <name type="scientific">Streptomyces guryensis</name>
    <dbReference type="NCBI Taxonomy" id="2886947"/>
    <lineage>
        <taxon>Bacteria</taxon>
        <taxon>Bacillati</taxon>
        <taxon>Actinomycetota</taxon>
        <taxon>Actinomycetes</taxon>
        <taxon>Kitasatosporales</taxon>
        <taxon>Streptomycetaceae</taxon>
        <taxon>Streptomyces</taxon>
    </lineage>
</organism>
<feature type="compositionally biased region" description="Low complexity" evidence="1">
    <location>
        <begin position="25"/>
        <end position="34"/>
    </location>
</feature>
<name>A0A9Q3VM75_9ACTN</name>